<dbReference type="NCBIfam" id="NF004679">
    <property type="entry name" value="PRK06019.1-5"/>
    <property type="match status" value="1"/>
</dbReference>
<dbReference type="HAMAP" id="MF_01928">
    <property type="entry name" value="PurK"/>
    <property type="match status" value="1"/>
</dbReference>
<evidence type="ECO:0000256" key="2">
    <source>
        <dbReference type="ARBA" id="ARBA00022755"/>
    </source>
</evidence>
<comment type="pathway">
    <text evidence="4 5">Purine metabolism; IMP biosynthesis via de novo pathway; 5-amino-1-(5-phospho-D-ribosyl)imidazole-4-carboxylate from 5-amino-1-(5-phospho-D-ribosyl)imidazole (N5-CAIR route): step 1/2.</text>
</comment>
<dbReference type="RefSeq" id="WP_265560019.1">
    <property type="nucleotide sequence ID" value="NZ_CP092471.1"/>
</dbReference>
<dbReference type="Pfam" id="PF22660">
    <property type="entry name" value="RS_preATP-grasp-like"/>
    <property type="match status" value="1"/>
</dbReference>
<protein>
    <recommendedName>
        <fullName evidence="4 5">N5-carboxyaminoimidazole ribonucleotide synthase</fullName>
        <shortName evidence="4 5">N5-CAIR synthase</shortName>
        <ecNumber evidence="4 5">6.3.4.18</ecNumber>
    </recommendedName>
    <alternativeName>
        <fullName evidence="4 5">5-(carboxyamino)imidazole ribonucleotide synthetase</fullName>
    </alternativeName>
</protein>
<comment type="similarity">
    <text evidence="4 5">Belongs to the PurK/PurT family.</text>
</comment>
<dbReference type="Gene3D" id="3.40.50.20">
    <property type="match status" value="1"/>
</dbReference>
<evidence type="ECO:0000256" key="4">
    <source>
        <dbReference type="HAMAP-Rule" id="MF_01928"/>
    </source>
</evidence>
<comment type="catalytic activity">
    <reaction evidence="4 5">
        <text>5-amino-1-(5-phospho-beta-D-ribosyl)imidazole + hydrogencarbonate + ATP = 5-carboxyamino-1-(5-phospho-D-ribosyl)imidazole + ADP + phosphate + 2 H(+)</text>
        <dbReference type="Rhea" id="RHEA:19317"/>
        <dbReference type="ChEBI" id="CHEBI:15378"/>
        <dbReference type="ChEBI" id="CHEBI:17544"/>
        <dbReference type="ChEBI" id="CHEBI:30616"/>
        <dbReference type="ChEBI" id="CHEBI:43474"/>
        <dbReference type="ChEBI" id="CHEBI:58730"/>
        <dbReference type="ChEBI" id="CHEBI:137981"/>
        <dbReference type="ChEBI" id="CHEBI:456216"/>
        <dbReference type="EC" id="6.3.4.18"/>
    </reaction>
</comment>
<evidence type="ECO:0000256" key="5">
    <source>
        <dbReference type="RuleBase" id="RU361200"/>
    </source>
</evidence>
<dbReference type="InterPro" id="IPR003135">
    <property type="entry name" value="ATP-grasp_carboxylate-amine"/>
</dbReference>
<keyword evidence="8" id="KW-1185">Reference proteome</keyword>
<name>A0ABY5T430_9SPHN</name>
<dbReference type="PANTHER" id="PTHR11609:SF5">
    <property type="entry name" value="PHOSPHORIBOSYLAMINOIMIDAZOLE CARBOXYLASE"/>
    <property type="match status" value="1"/>
</dbReference>
<dbReference type="Gene3D" id="3.30.470.20">
    <property type="entry name" value="ATP-grasp fold, B domain"/>
    <property type="match status" value="1"/>
</dbReference>
<dbReference type="EC" id="6.3.4.18" evidence="4 5"/>
<feature type="binding site" evidence="4">
    <location>
        <begin position="184"/>
        <end position="187"/>
    </location>
    <ligand>
        <name>ATP</name>
        <dbReference type="ChEBI" id="CHEBI:30616"/>
    </ligand>
</feature>
<comment type="subunit">
    <text evidence="4 5">Homodimer.</text>
</comment>
<dbReference type="InterPro" id="IPR011054">
    <property type="entry name" value="Rudment_hybrid_motif"/>
</dbReference>
<dbReference type="InterPro" id="IPR054350">
    <property type="entry name" value="PurT/PurK_preATP-grasp"/>
</dbReference>
<dbReference type="InterPro" id="IPR011761">
    <property type="entry name" value="ATP-grasp"/>
</dbReference>
<comment type="function">
    <text evidence="5">Catalyzes the ATP-dependent conversion of 5-aminoimidazole ribonucleotide (AIR) and HCO(3)- to N5-carboxyaminoimidazole ribonucleotide (N5-CAIR).</text>
</comment>
<evidence type="ECO:0000256" key="1">
    <source>
        <dbReference type="ARBA" id="ARBA00022741"/>
    </source>
</evidence>
<feature type="binding site" evidence="4">
    <location>
        <begin position="156"/>
        <end position="162"/>
    </location>
    <ligand>
        <name>ATP</name>
        <dbReference type="ChEBI" id="CHEBI:30616"/>
    </ligand>
</feature>
<dbReference type="InterPro" id="IPR016185">
    <property type="entry name" value="PreATP-grasp_dom_sf"/>
</dbReference>
<dbReference type="InterPro" id="IPR040686">
    <property type="entry name" value="PurK_C"/>
</dbReference>
<dbReference type="PROSITE" id="PS50975">
    <property type="entry name" value="ATP_GRASP"/>
    <property type="match status" value="1"/>
</dbReference>
<feature type="binding site" evidence="4">
    <location>
        <position position="151"/>
    </location>
    <ligand>
        <name>ATP</name>
        <dbReference type="ChEBI" id="CHEBI:30616"/>
    </ligand>
</feature>
<dbReference type="InterPro" id="IPR013815">
    <property type="entry name" value="ATP_grasp_subdomain_1"/>
</dbReference>
<dbReference type="Pfam" id="PF02222">
    <property type="entry name" value="ATP-grasp"/>
    <property type="match status" value="1"/>
</dbReference>
<feature type="domain" description="ATP-grasp" evidence="6">
    <location>
        <begin position="115"/>
        <end position="299"/>
    </location>
</feature>
<comment type="function">
    <text evidence="4">Catalyzes the ATP-dependent conversion of 5-aminoimidazole ribonucleotide (AIR) and HCO(3)(-) to N5-carboxyaminoimidazole ribonucleotide (N5-CAIR).</text>
</comment>
<dbReference type="SUPFAM" id="SSF52440">
    <property type="entry name" value="PreATP-grasp domain"/>
    <property type="match status" value="1"/>
</dbReference>
<evidence type="ECO:0000313" key="7">
    <source>
        <dbReference type="EMBL" id="UVI40071.1"/>
    </source>
</evidence>
<gene>
    <name evidence="4 5" type="primary">purK</name>
    <name evidence="7" type="ORF">L1F33_03690</name>
</gene>
<dbReference type="InterPro" id="IPR005875">
    <property type="entry name" value="PurK"/>
</dbReference>
<sequence>MAVTPPVAGLAPGSTIGILGGGQLGRMMAMCAAQLGYTCIGYAPEGDNVSAPVSSDFFTSRWDDTAALAAFAARCDAITWEFENVPLETLDALPEAMVHPPRRGLETAQDRLKEKRFVEDLGGRTAPYMAVDDASDLERAIERIGTPGILKTCREGYDGKGQWRIASARDAEAVVLPGMPTVYEGFVTFAAEFSVILVRGQDGEIAFWDSTRNEHEDGILARSVLPAGAEVEAQVEEARALARQVADALRYVGVLTLEFFATADGPVFNEMAPRVHNSGHWTIEGAATSQFENHIRAVAGLPLGDTRTIAPRIEMANIIGKDATRAQDYLADPAAHLHLYGKRQVREGRKMGHVTRLPGEG</sequence>
<accession>A0ABY5T430</accession>
<dbReference type="Gene3D" id="3.30.1490.20">
    <property type="entry name" value="ATP-grasp fold, A domain"/>
    <property type="match status" value="1"/>
</dbReference>
<evidence type="ECO:0000313" key="8">
    <source>
        <dbReference type="Proteomes" id="UP001065265"/>
    </source>
</evidence>
<dbReference type="PANTHER" id="PTHR11609">
    <property type="entry name" value="PURINE BIOSYNTHESIS PROTEIN 6/7, PUR6/7"/>
    <property type="match status" value="1"/>
</dbReference>
<dbReference type="SUPFAM" id="SSF51246">
    <property type="entry name" value="Rudiment single hybrid motif"/>
    <property type="match status" value="1"/>
</dbReference>
<keyword evidence="2 4" id="KW-0658">Purine biosynthesis</keyword>
<keyword evidence="4 5" id="KW-0436">Ligase</keyword>
<keyword evidence="1 4" id="KW-0547">Nucleotide-binding</keyword>
<dbReference type="NCBIfam" id="NF004676">
    <property type="entry name" value="PRK06019.1-2"/>
    <property type="match status" value="1"/>
</dbReference>
<proteinExistence type="inferred from homology"/>
<dbReference type="NCBIfam" id="TIGR01161">
    <property type="entry name" value="purK"/>
    <property type="match status" value="1"/>
</dbReference>
<evidence type="ECO:0000256" key="3">
    <source>
        <dbReference type="ARBA" id="ARBA00022840"/>
    </source>
</evidence>
<dbReference type="EMBL" id="CP092471">
    <property type="protein sequence ID" value="UVI40071.1"/>
    <property type="molecule type" value="Genomic_DNA"/>
</dbReference>
<dbReference type="Pfam" id="PF17769">
    <property type="entry name" value="PurK_C"/>
    <property type="match status" value="1"/>
</dbReference>
<feature type="binding site" evidence="4">
    <location>
        <begin position="269"/>
        <end position="270"/>
    </location>
    <ligand>
        <name>ATP</name>
        <dbReference type="ChEBI" id="CHEBI:30616"/>
    </ligand>
</feature>
<keyword evidence="3 4" id="KW-0067">ATP-binding</keyword>
<feature type="binding site" evidence="4">
    <location>
        <position position="111"/>
    </location>
    <ligand>
        <name>ATP</name>
        <dbReference type="ChEBI" id="CHEBI:30616"/>
    </ligand>
</feature>
<organism evidence="7 8">
    <name type="scientific">Qipengyuania spongiae</name>
    <dbReference type="NCBI Taxonomy" id="2909673"/>
    <lineage>
        <taxon>Bacteria</taxon>
        <taxon>Pseudomonadati</taxon>
        <taxon>Pseudomonadota</taxon>
        <taxon>Alphaproteobacteria</taxon>
        <taxon>Sphingomonadales</taxon>
        <taxon>Erythrobacteraceae</taxon>
        <taxon>Qipengyuania</taxon>
    </lineage>
</organism>
<dbReference type="Proteomes" id="UP001065265">
    <property type="component" value="Chromosome"/>
</dbReference>
<reference evidence="7" key="1">
    <citation type="submission" date="2022-02" db="EMBL/GenBank/DDBJ databases">
        <title>Qipengyuania spongiae sp. nov., isolated from marine sponge.</title>
        <authorList>
            <person name="Li Z."/>
            <person name="Zhang M."/>
        </authorList>
    </citation>
    <scope>NUCLEOTIDE SEQUENCE</scope>
    <source>
        <strain evidence="7">PHS-Z21</strain>
    </source>
</reference>
<evidence type="ECO:0000259" key="6">
    <source>
        <dbReference type="PROSITE" id="PS50975"/>
    </source>
</evidence>
<dbReference type="SUPFAM" id="SSF56059">
    <property type="entry name" value="Glutathione synthetase ATP-binding domain-like"/>
    <property type="match status" value="1"/>
</dbReference>
<dbReference type="GO" id="GO:0034028">
    <property type="term" value="F:5-(carboxyamino)imidazole ribonucleotide synthase activity"/>
    <property type="evidence" value="ECO:0007669"/>
    <property type="project" value="UniProtKB-EC"/>
</dbReference>
<feature type="binding site" evidence="4">
    <location>
        <position position="192"/>
    </location>
    <ligand>
        <name>ATP</name>
        <dbReference type="ChEBI" id="CHEBI:30616"/>
    </ligand>
</feature>
<feature type="binding site" evidence="4">
    <location>
        <position position="215"/>
    </location>
    <ligand>
        <name>ATP</name>
        <dbReference type="ChEBI" id="CHEBI:30616"/>
    </ligand>
</feature>